<reference evidence="1" key="1">
    <citation type="submission" date="2025-08" db="UniProtKB">
        <authorList>
            <consortium name="Ensembl"/>
        </authorList>
    </citation>
    <scope>IDENTIFICATION</scope>
</reference>
<dbReference type="Ensembl" id="ENSCPBT00000042150.1">
    <property type="protein sequence ID" value="ENSCPBP00000035942.1"/>
    <property type="gene ID" value="ENSCPBG00000024994.1"/>
</dbReference>
<reference evidence="1" key="2">
    <citation type="submission" date="2025-09" db="UniProtKB">
        <authorList>
            <consortium name="Ensembl"/>
        </authorList>
    </citation>
    <scope>IDENTIFICATION</scope>
</reference>
<protein>
    <submittedName>
        <fullName evidence="1">Uncharacterized protein</fullName>
    </submittedName>
</protein>
<name>A0A8C3IM31_CHRPI</name>
<evidence type="ECO:0000313" key="2">
    <source>
        <dbReference type="Proteomes" id="UP000694380"/>
    </source>
</evidence>
<keyword evidence="2" id="KW-1185">Reference proteome</keyword>
<organism evidence="1 2">
    <name type="scientific">Chrysemys picta bellii</name>
    <name type="common">Western painted turtle</name>
    <name type="synonym">Emys bellii</name>
    <dbReference type="NCBI Taxonomy" id="8478"/>
    <lineage>
        <taxon>Eukaryota</taxon>
        <taxon>Metazoa</taxon>
        <taxon>Chordata</taxon>
        <taxon>Craniata</taxon>
        <taxon>Vertebrata</taxon>
        <taxon>Euteleostomi</taxon>
        <taxon>Archelosauria</taxon>
        <taxon>Testudinata</taxon>
        <taxon>Testudines</taxon>
        <taxon>Cryptodira</taxon>
        <taxon>Durocryptodira</taxon>
        <taxon>Testudinoidea</taxon>
        <taxon>Emydidae</taxon>
        <taxon>Chrysemys</taxon>
    </lineage>
</organism>
<sequence length="110" mass="12581">MCTELFWKLDVVLSGRGWEVQERYDSAPVPVHPVRVQKIAYYIILAVLKVIAVEFPMMPMSLCLTVPNSGQSPTPHRLSSFLPILRQRGRRVGIGMDINNTSRRTTVMRR</sequence>
<dbReference type="AlphaFoldDB" id="A0A8C3IM31"/>
<accession>A0A8C3IM31</accession>
<dbReference type="Proteomes" id="UP000694380">
    <property type="component" value="Unplaced"/>
</dbReference>
<evidence type="ECO:0000313" key="1">
    <source>
        <dbReference type="Ensembl" id="ENSCPBP00000035942.1"/>
    </source>
</evidence>
<proteinExistence type="predicted"/>
<dbReference type="GeneTree" id="ENSGT00960000192061"/>